<protein>
    <submittedName>
        <fullName evidence="2">Glycosyltransferase family 4 protein</fullName>
    </submittedName>
</protein>
<evidence type="ECO:0000259" key="1">
    <source>
        <dbReference type="Pfam" id="PF13477"/>
    </source>
</evidence>
<dbReference type="InterPro" id="IPR028098">
    <property type="entry name" value="Glyco_trans_4-like_N"/>
</dbReference>
<dbReference type="Gene3D" id="3.40.50.2000">
    <property type="entry name" value="Glycogen Phosphorylase B"/>
    <property type="match status" value="2"/>
</dbReference>
<dbReference type="SUPFAM" id="SSF53756">
    <property type="entry name" value="UDP-Glycosyltransferase/glycogen phosphorylase"/>
    <property type="match status" value="1"/>
</dbReference>
<dbReference type="Pfam" id="PF13477">
    <property type="entry name" value="Glyco_trans_4_2"/>
    <property type="match status" value="1"/>
</dbReference>
<dbReference type="EMBL" id="VBOZ01000017">
    <property type="protein sequence ID" value="TMQ64744.1"/>
    <property type="molecule type" value="Genomic_DNA"/>
</dbReference>
<evidence type="ECO:0000313" key="2">
    <source>
        <dbReference type="EMBL" id="TMQ64744.1"/>
    </source>
</evidence>
<dbReference type="GO" id="GO:0016757">
    <property type="term" value="F:glycosyltransferase activity"/>
    <property type="evidence" value="ECO:0007669"/>
    <property type="project" value="TreeGrafter"/>
</dbReference>
<dbReference type="AlphaFoldDB" id="A0A538TM97"/>
<feature type="domain" description="Glycosyltransferase subfamily 4-like N-terminal" evidence="1">
    <location>
        <begin position="2"/>
        <end position="132"/>
    </location>
</feature>
<proteinExistence type="predicted"/>
<gene>
    <name evidence="2" type="ORF">E6K79_06830</name>
</gene>
<name>A0A538TM97_UNCEI</name>
<dbReference type="PANTHER" id="PTHR45947:SF3">
    <property type="entry name" value="SULFOQUINOVOSYL TRANSFERASE SQD2"/>
    <property type="match status" value="1"/>
</dbReference>
<comment type="caution">
    <text evidence="2">The sequence shown here is derived from an EMBL/GenBank/DDBJ whole genome shotgun (WGS) entry which is preliminary data.</text>
</comment>
<reference evidence="2 3" key="1">
    <citation type="journal article" date="2019" name="Nat. Microbiol.">
        <title>Mediterranean grassland soil C-N compound turnover is dependent on rainfall and depth, and is mediated by genomically divergent microorganisms.</title>
        <authorList>
            <person name="Diamond S."/>
            <person name="Andeer P.F."/>
            <person name="Li Z."/>
            <person name="Crits-Christoph A."/>
            <person name="Burstein D."/>
            <person name="Anantharaman K."/>
            <person name="Lane K.R."/>
            <person name="Thomas B.C."/>
            <person name="Pan C."/>
            <person name="Northen T.R."/>
            <person name="Banfield J.F."/>
        </authorList>
    </citation>
    <scope>NUCLEOTIDE SEQUENCE [LARGE SCALE GENOMIC DNA]</scope>
    <source>
        <strain evidence="2">WS_9</strain>
    </source>
</reference>
<dbReference type="Pfam" id="PF13692">
    <property type="entry name" value="Glyco_trans_1_4"/>
    <property type="match status" value="1"/>
</dbReference>
<sequence>MRILLLAHAPAVHTRRWAQGLRERGHELRLLTATESEVPSGVPTRVVGWPLPISALRYASARKAVRQELRAFRPDVTVAHFLPSYGFLAALAGATPWMLVCWGSDLLRNATRTPFHRARARWTLRSAQLIHVDAGNLEEAALRLGAEPEKVWKRAWGVNVRALEPKEAWAARRAGSSALRVLWTRQLETLYDPATFVRALGILGRKGVAFRATMAGAGPLRPDLEALARREGIAEQVVFTGWVEGEKLLALYRGHDAYVSLSRSDSTSQSLLEGMAAGLAPVVTDIAGNREWVTHRREGLLVPVGDAEAVACALAEIARDAATAGAMADRARAAVTSGARFDDTLAETEERLRAIAVTAAGRNGALRGDPA</sequence>
<organism evidence="2 3">
    <name type="scientific">Eiseniibacteriota bacterium</name>
    <dbReference type="NCBI Taxonomy" id="2212470"/>
    <lineage>
        <taxon>Bacteria</taxon>
        <taxon>Candidatus Eiseniibacteriota</taxon>
    </lineage>
</organism>
<evidence type="ECO:0000313" key="3">
    <source>
        <dbReference type="Proteomes" id="UP000317691"/>
    </source>
</evidence>
<dbReference type="InterPro" id="IPR050194">
    <property type="entry name" value="Glycosyltransferase_grp1"/>
</dbReference>
<keyword evidence="2" id="KW-0808">Transferase</keyword>
<dbReference type="Proteomes" id="UP000317691">
    <property type="component" value="Unassembled WGS sequence"/>
</dbReference>
<dbReference type="PANTHER" id="PTHR45947">
    <property type="entry name" value="SULFOQUINOVOSYL TRANSFERASE SQD2"/>
    <property type="match status" value="1"/>
</dbReference>
<accession>A0A538TM97</accession>